<accession>A0A512DMC4</accession>
<keyword evidence="1" id="KW-0175">Coiled coil</keyword>
<gene>
    <name evidence="2" type="ORF">SAE02_17720</name>
</gene>
<proteinExistence type="predicted"/>
<dbReference type="AlphaFoldDB" id="A0A512DMC4"/>
<name>A0A512DMC4_9PROT</name>
<dbReference type="EMBL" id="BJYZ01000007">
    <property type="protein sequence ID" value="GEO37624.1"/>
    <property type="molecule type" value="Genomic_DNA"/>
</dbReference>
<dbReference type="RefSeq" id="WP_044426477.1">
    <property type="nucleotide sequence ID" value="NZ_BJYZ01000007.1"/>
</dbReference>
<evidence type="ECO:0000256" key="1">
    <source>
        <dbReference type="SAM" id="Coils"/>
    </source>
</evidence>
<organism evidence="2 3">
    <name type="scientific">Skermanella aerolata</name>
    <dbReference type="NCBI Taxonomy" id="393310"/>
    <lineage>
        <taxon>Bacteria</taxon>
        <taxon>Pseudomonadati</taxon>
        <taxon>Pseudomonadota</taxon>
        <taxon>Alphaproteobacteria</taxon>
        <taxon>Rhodospirillales</taxon>
        <taxon>Azospirillaceae</taxon>
        <taxon>Skermanella</taxon>
    </lineage>
</organism>
<comment type="caution">
    <text evidence="2">The sequence shown here is derived from an EMBL/GenBank/DDBJ whole genome shotgun (WGS) entry which is preliminary data.</text>
</comment>
<keyword evidence="3" id="KW-1185">Reference proteome</keyword>
<sequence>MLTMSDVTRRTYEQRLDKLQAIAARLSGELVMASGHDPKAAERLHRNLEAVETEIELLLEALGVTDEIEPQ</sequence>
<evidence type="ECO:0000313" key="3">
    <source>
        <dbReference type="Proteomes" id="UP000321523"/>
    </source>
</evidence>
<dbReference type="Proteomes" id="UP000321523">
    <property type="component" value="Unassembled WGS sequence"/>
</dbReference>
<evidence type="ECO:0000313" key="2">
    <source>
        <dbReference type="EMBL" id="GEO37624.1"/>
    </source>
</evidence>
<reference evidence="2 3" key="1">
    <citation type="submission" date="2019-07" db="EMBL/GenBank/DDBJ databases">
        <title>Whole genome shotgun sequence of Skermanella aerolata NBRC 106429.</title>
        <authorList>
            <person name="Hosoyama A."/>
            <person name="Uohara A."/>
            <person name="Ohji S."/>
            <person name="Ichikawa N."/>
        </authorList>
    </citation>
    <scope>NUCLEOTIDE SEQUENCE [LARGE SCALE GENOMIC DNA]</scope>
    <source>
        <strain evidence="2 3">NBRC 106429</strain>
    </source>
</reference>
<feature type="coiled-coil region" evidence="1">
    <location>
        <begin position="9"/>
        <end position="61"/>
    </location>
</feature>
<protein>
    <submittedName>
        <fullName evidence="2">Uncharacterized protein</fullName>
    </submittedName>
</protein>